<comment type="caution">
    <text evidence="1">The sequence shown here is derived from an EMBL/GenBank/DDBJ whole genome shotgun (WGS) entry which is preliminary data.</text>
</comment>
<organism evidence="1">
    <name type="scientific">termite gut metagenome</name>
    <dbReference type="NCBI Taxonomy" id="433724"/>
    <lineage>
        <taxon>unclassified sequences</taxon>
        <taxon>metagenomes</taxon>
        <taxon>organismal metagenomes</taxon>
    </lineage>
</organism>
<name>A0A5J4RX35_9ZZZZ</name>
<dbReference type="AlphaFoldDB" id="A0A5J4RX35"/>
<proteinExistence type="predicted"/>
<reference evidence="1" key="1">
    <citation type="submission" date="2019-03" db="EMBL/GenBank/DDBJ databases">
        <title>Single cell metagenomics reveals metabolic interactions within the superorganism composed of flagellate Streblomastix strix and complex community of Bacteroidetes bacteria on its surface.</title>
        <authorList>
            <person name="Treitli S.C."/>
            <person name="Kolisko M."/>
            <person name="Husnik F."/>
            <person name="Keeling P."/>
            <person name="Hampl V."/>
        </authorList>
    </citation>
    <scope>NUCLEOTIDE SEQUENCE</scope>
    <source>
        <strain evidence="1">STM</strain>
    </source>
</reference>
<dbReference type="SUPFAM" id="SSF143100">
    <property type="entry name" value="TTHA1013/TTHA0281-like"/>
    <property type="match status" value="1"/>
</dbReference>
<sequence length="134" mass="15471">MQLVKAIIEKASDGGYAVYAPSITGGWGSGLTEDEAKEDFLQVIEELIEYYQEKNGEFPQWYQNGYKVEYCYDVSAFFLSFPFINASKFAKEIGINPSLMRKYKERIAFAGEKQKALMQQRFNEIINKMNTVQF</sequence>
<evidence type="ECO:0008006" key="2">
    <source>
        <dbReference type="Google" id="ProtNLM"/>
    </source>
</evidence>
<dbReference type="InterPro" id="IPR035069">
    <property type="entry name" value="TTHA1013/TTHA0281-like"/>
</dbReference>
<dbReference type="EMBL" id="SNRY01000673">
    <property type="protein sequence ID" value="KAA6337755.1"/>
    <property type="molecule type" value="Genomic_DNA"/>
</dbReference>
<evidence type="ECO:0000313" key="1">
    <source>
        <dbReference type="EMBL" id="KAA6337755.1"/>
    </source>
</evidence>
<accession>A0A5J4RX35</accession>
<protein>
    <recommendedName>
        <fullName evidence="2">HicB-like antitoxin of toxin-antitoxin system domain-containing protein</fullName>
    </recommendedName>
</protein>
<dbReference type="Gene3D" id="3.30.160.250">
    <property type="match status" value="1"/>
</dbReference>
<gene>
    <name evidence="1" type="ORF">EZS27_014184</name>
</gene>